<dbReference type="GeneID" id="92081938"/>
<sequence>MQAALTLSAPATLSNQCCNALQASCLKDRVFLPDGATYTDRLDTYWSVSAALEPWCMVMPSTAEEASEVIMVLSKNECPFGIRGGGHGADAYSNGIDKGVTIDFGLMNATTYDADRKIASIQPGTHWQPVYETLSPFGVTVTGGRAGTVGASGFISGGGNSFHSASHGFAADNVQNFEVVLGDGRIVNANAEENADLWQAMKGGSGNYGLITRYDMYAIEFPDRDSTDIWGGIVIYDVAEQEAVIDSYVKFAENSGQDQNSTSIVYWAYIPAMSGMMLNVALENTVNAAAPAAFDDYLNTPGITSKTLRSAPMAEITMELGSGQPAGFRNIWYTGAYDNDARLIKFAVEKHAAMVAELEKIMSADSGFNTLCMFQPISPNMVRHGVERGGNSMGLEERVFGNAEGTGEDGKTGVMFLATFAVNGAENEEKARPLVKDWQDSIDAYADSIGVNWDWRFLNYANHDQNPLASFGERSIAKMRAVSAKYDPDQVFQKLRQTGHKIPA</sequence>
<keyword evidence="4" id="KW-0560">Oxidoreductase</keyword>
<dbReference type="Proteomes" id="UP001391051">
    <property type="component" value="Unassembled WGS sequence"/>
</dbReference>
<evidence type="ECO:0000259" key="5">
    <source>
        <dbReference type="PROSITE" id="PS51387"/>
    </source>
</evidence>
<dbReference type="InterPro" id="IPR016169">
    <property type="entry name" value="FAD-bd_PCMH_sub2"/>
</dbReference>
<evidence type="ECO:0000313" key="6">
    <source>
        <dbReference type="EMBL" id="KAK7943541.1"/>
    </source>
</evidence>
<dbReference type="PROSITE" id="PS51387">
    <property type="entry name" value="FAD_PCMH"/>
    <property type="match status" value="1"/>
</dbReference>
<evidence type="ECO:0000256" key="4">
    <source>
        <dbReference type="ARBA" id="ARBA00023002"/>
    </source>
</evidence>
<name>A0ABR1Q0L0_9PEZI</name>
<organism evidence="6 7">
    <name type="scientific">Apiospora aurea</name>
    <dbReference type="NCBI Taxonomy" id="335848"/>
    <lineage>
        <taxon>Eukaryota</taxon>
        <taxon>Fungi</taxon>
        <taxon>Dikarya</taxon>
        <taxon>Ascomycota</taxon>
        <taxon>Pezizomycotina</taxon>
        <taxon>Sordariomycetes</taxon>
        <taxon>Xylariomycetidae</taxon>
        <taxon>Amphisphaeriales</taxon>
        <taxon>Apiosporaceae</taxon>
        <taxon>Apiospora</taxon>
    </lineage>
</organism>
<feature type="domain" description="FAD-binding PCMH-type" evidence="5">
    <location>
        <begin position="50"/>
        <end position="221"/>
    </location>
</feature>
<dbReference type="RefSeq" id="XP_066695572.1">
    <property type="nucleotide sequence ID" value="XM_066848876.1"/>
</dbReference>
<evidence type="ECO:0000256" key="1">
    <source>
        <dbReference type="ARBA" id="ARBA00005466"/>
    </source>
</evidence>
<dbReference type="PANTHER" id="PTHR42973">
    <property type="entry name" value="BINDING OXIDOREDUCTASE, PUTATIVE (AFU_ORTHOLOGUE AFUA_1G17690)-RELATED"/>
    <property type="match status" value="1"/>
</dbReference>
<dbReference type="Gene3D" id="3.30.465.10">
    <property type="match status" value="1"/>
</dbReference>
<reference evidence="6 7" key="1">
    <citation type="submission" date="2023-01" db="EMBL/GenBank/DDBJ databases">
        <title>Analysis of 21 Apiospora genomes using comparative genomics revels a genus with tremendous synthesis potential of carbohydrate active enzymes and secondary metabolites.</title>
        <authorList>
            <person name="Sorensen T."/>
        </authorList>
    </citation>
    <scope>NUCLEOTIDE SEQUENCE [LARGE SCALE GENOMIC DNA]</scope>
    <source>
        <strain evidence="6 7">CBS 24483</strain>
    </source>
</reference>
<keyword evidence="3" id="KW-0274">FAD</keyword>
<comment type="similarity">
    <text evidence="1">Belongs to the oxygen-dependent FAD-linked oxidoreductase family.</text>
</comment>
<protein>
    <recommendedName>
        <fullName evidence="5">FAD-binding PCMH-type domain-containing protein</fullName>
    </recommendedName>
</protein>
<dbReference type="SUPFAM" id="SSF56176">
    <property type="entry name" value="FAD-binding/transporter-associated domain-like"/>
    <property type="match status" value="1"/>
</dbReference>
<keyword evidence="7" id="KW-1185">Reference proteome</keyword>
<gene>
    <name evidence="6" type="ORF">PG986_012654</name>
</gene>
<accession>A0ABR1Q0L0</accession>
<evidence type="ECO:0000313" key="7">
    <source>
        <dbReference type="Proteomes" id="UP001391051"/>
    </source>
</evidence>
<dbReference type="EMBL" id="JAQQWE010000008">
    <property type="protein sequence ID" value="KAK7943541.1"/>
    <property type="molecule type" value="Genomic_DNA"/>
</dbReference>
<dbReference type="PANTHER" id="PTHR42973:SF53">
    <property type="entry name" value="FAD-BINDING PCMH-TYPE DOMAIN-CONTAINING PROTEIN-RELATED"/>
    <property type="match status" value="1"/>
</dbReference>
<dbReference type="InterPro" id="IPR016166">
    <property type="entry name" value="FAD-bd_PCMH"/>
</dbReference>
<dbReference type="InterPro" id="IPR006094">
    <property type="entry name" value="Oxid_FAD_bind_N"/>
</dbReference>
<evidence type="ECO:0000256" key="2">
    <source>
        <dbReference type="ARBA" id="ARBA00022630"/>
    </source>
</evidence>
<dbReference type="InterPro" id="IPR050416">
    <property type="entry name" value="FAD-linked_Oxidoreductase"/>
</dbReference>
<keyword evidence="2" id="KW-0285">Flavoprotein</keyword>
<comment type="caution">
    <text evidence="6">The sequence shown here is derived from an EMBL/GenBank/DDBJ whole genome shotgun (WGS) entry which is preliminary data.</text>
</comment>
<dbReference type="Pfam" id="PF01565">
    <property type="entry name" value="FAD_binding_4"/>
    <property type="match status" value="1"/>
</dbReference>
<evidence type="ECO:0000256" key="3">
    <source>
        <dbReference type="ARBA" id="ARBA00022827"/>
    </source>
</evidence>
<proteinExistence type="inferred from homology"/>
<dbReference type="InterPro" id="IPR036318">
    <property type="entry name" value="FAD-bd_PCMH-like_sf"/>
</dbReference>